<dbReference type="PANTHER" id="PTHR43752:SF2">
    <property type="entry name" value="BNR_ASP-BOX REPEAT FAMILY PROTEIN"/>
    <property type="match status" value="1"/>
</dbReference>
<keyword evidence="2" id="KW-1185">Reference proteome</keyword>
<reference evidence="1 2" key="1">
    <citation type="journal article" date="2021" name="Hortic Res">
        <title>Chromosome-scale assembly of the Dendrobium chrysotoxum genome enhances the understanding of orchid evolution.</title>
        <authorList>
            <person name="Zhang Y."/>
            <person name="Zhang G.Q."/>
            <person name="Zhang D."/>
            <person name="Liu X.D."/>
            <person name="Xu X.Y."/>
            <person name="Sun W.H."/>
            <person name="Yu X."/>
            <person name="Zhu X."/>
            <person name="Wang Z.W."/>
            <person name="Zhao X."/>
            <person name="Zhong W.Y."/>
            <person name="Chen H."/>
            <person name="Yin W.L."/>
            <person name="Huang T."/>
            <person name="Niu S.C."/>
            <person name="Liu Z.J."/>
        </authorList>
    </citation>
    <scope>NUCLEOTIDE SEQUENCE [LARGE SCALE GENOMIC DNA]</scope>
    <source>
        <strain evidence="1">Lindl</strain>
    </source>
</reference>
<organism evidence="1 2">
    <name type="scientific">Dendrobium chrysotoxum</name>
    <name type="common">Orchid</name>
    <dbReference type="NCBI Taxonomy" id="161865"/>
    <lineage>
        <taxon>Eukaryota</taxon>
        <taxon>Viridiplantae</taxon>
        <taxon>Streptophyta</taxon>
        <taxon>Embryophyta</taxon>
        <taxon>Tracheophyta</taxon>
        <taxon>Spermatophyta</taxon>
        <taxon>Magnoliopsida</taxon>
        <taxon>Liliopsida</taxon>
        <taxon>Asparagales</taxon>
        <taxon>Orchidaceae</taxon>
        <taxon>Epidendroideae</taxon>
        <taxon>Malaxideae</taxon>
        <taxon>Dendrobiinae</taxon>
        <taxon>Dendrobium</taxon>
    </lineage>
</organism>
<dbReference type="PANTHER" id="PTHR43752">
    <property type="entry name" value="BNR/ASP-BOX REPEAT FAMILY PROTEIN"/>
    <property type="match status" value="1"/>
</dbReference>
<dbReference type="EMBL" id="JAGFBR010000009">
    <property type="protein sequence ID" value="KAH0461825.1"/>
    <property type="molecule type" value="Genomic_DNA"/>
</dbReference>
<comment type="caution">
    <text evidence="1">The sequence shown here is derived from an EMBL/GenBank/DDBJ whole genome shotgun (WGS) entry which is preliminary data.</text>
</comment>
<name>A0AAV7H2S9_DENCH</name>
<evidence type="ECO:0000313" key="1">
    <source>
        <dbReference type="EMBL" id="KAH0461825.1"/>
    </source>
</evidence>
<evidence type="ECO:0000313" key="2">
    <source>
        <dbReference type="Proteomes" id="UP000775213"/>
    </source>
</evidence>
<dbReference type="AlphaFoldDB" id="A0AAV7H2S9"/>
<accession>A0AAV7H2S9</accession>
<protein>
    <submittedName>
        <fullName evidence="1">Uncharacterized protein</fullName>
    </submittedName>
</protein>
<sequence length="283" mass="31319">MILFKFKLLNARAGLDRSPDVAWPAVRVNTSAPVVPCSSGWDWTSHRHGGTATTPETLSPPLALADSATPQSAPNVDPASSLRVASPALPRLPLQQIVVISGISMALYIFRMKHCVIQPVPYKTTSGTLRVLLRSFENVSKVYTLESVYGGFTWSFAAPSQCKMDYPAVIQTMEELVHITYTYSKTRIKVRIREQKMIYWKYQQINCKLVPDGLSAGSNKGKGSEKSTTALGGQYHGVELASEKLDLSKLYDAKWCCRGAVLSVWKDYRGIQKIQFNAATLRS</sequence>
<proteinExistence type="predicted"/>
<gene>
    <name evidence="1" type="ORF">IEQ34_009400</name>
</gene>
<dbReference type="Proteomes" id="UP000775213">
    <property type="component" value="Unassembled WGS sequence"/>
</dbReference>